<dbReference type="EMBL" id="AP023086">
    <property type="protein sequence ID" value="BCD97427.1"/>
    <property type="molecule type" value="Genomic_DNA"/>
</dbReference>
<organism evidence="3 4">
    <name type="scientific">Marinagarivorans cellulosilyticus</name>
    <dbReference type="NCBI Taxonomy" id="2721545"/>
    <lineage>
        <taxon>Bacteria</taxon>
        <taxon>Pseudomonadati</taxon>
        <taxon>Pseudomonadota</taxon>
        <taxon>Gammaproteobacteria</taxon>
        <taxon>Cellvibrionales</taxon>
        <taxon>Cellvibrionaceae</taxon>
        <taxon>Marinagarivorans</taxon>
    </lineage>
</organism>
<proteinExistence type="predicted"/>
<feature type="domain" description="Tyr recombinase" evidence="2">
    <location>
        <begin position="1"/>
        <end position="166"/>
    </location>
</feature>
<dbReference type="AlphaFoldDB" id="A0AAN2BJX5"/>
<gene>
    <name evidence="3" type="ORF">MARGE09_P1628</name>
</gene>
<accession>A0AAN2BJX5</accession>
<dbReference type="InterPro" id="IPR011010">
    <property type="entry name" value="DNA_brk_join_enz"/>
</dbReference>
<evidence type="ECO:0000259" key="2">
    <source>
        <dbReference type="PROSITE" id="PS51898"/>
    </source>
</evidence>
<dbReference type="GO" id="GO:0015074">
    <property type="term" value="P:DNA integration"/>
    <property type="evidence" value="ECO:0007669"/>
    <property type="project" value="InterPro"/>
</dbReference>
<evidence type="ECO:0000256" key="1">
    <source>
        <dbReference type="ARBA" id="ARBA00023172"/>
    </source>
</evidence>
<dbReference type="Proteomes" id="UP001320119">
    <property type="component" value="Chromosome"/>
</dbReference>
<dbReference type="Gene3D" id="1.10.443.10">
    <property type="entry name" value="Intergrase catalytic core"/>
    <property type="match status" value="1"/>
</dbReference>
<dbReference type="PROSITE" id="PS51898">
    <property type="entry name" value="TYR_RECOMBINASE"/>
    <property type="match status" value="1"/>
</dbReference>
<sequence>MAPVMYGSGLRLSEVSRLRIQDIDFANNCIVAREAKGDVRRRTLLPTSIEQPLERQIFFALQLHEQDIDDGFGEVYLPSALNRKYPNAAKEAAWQYLFPADNLSIDPRSNKKRRHHIGVQQIQRSVKTEIKGIGICHLTDPEIEFVVIAAGCSIVGNAGAHCRGNP</sequence>
<keyword evidence="4" id="KW-1185">Reference proteome</keyword>
<dbReference type="Pfam" id="PF00589">
    <property type="entry name" value="Phage_integrase"/>
    <property type="match status" value="1"/>
</dbReference>
<dbReference type="InterPro" id="IPR002104">
    <property type="entry name" value="Integrase_catalytic"/>
</dbReference>
<dbReference type="SUPFAM" id="SSF56349">
    <property type="entry name" value="DNA breaking-rejoining enzymes"/>
    <property type="match status" value="1"/>
</dbReference>
<dbReference type="GO" id="GO:0006310">
    <property type="term" value="P:DNA recombination"/>
    <property type="evidence" value="ECO:0007669"/>
    <property type="project" value="UniProtKB-KW"/>
</dbReference>
<dbReference type="InterPro" id="IPR013762">
    <property type="entry name" value="Integrase-like_cat_sf"/>
</dbReference>
<evidence type="ECO:0000313" key="4">
    <source>
        <dbReference type="Proteomes" id="UP001320119"/>
    </source>
</evidence>
<keyword evidence="1" id="KW-0233">DNA recombination</keyword>
<dbReference type="KEGG" id="marq:MARGE09_P1628"/>
<evidence type="ECO:0000313" key="3">
    <source>
        <dbReference type="EMBL" id="BCD97427.1"/>
    </source>
</evidence>
<protein>
    <recommendedName>
        <fullName evidence="2">Tyr recombinase domain-containing protein</fullName>
    </recommendedName>
</protein>
<name>A0AAN2BJX5_9GAMM</name>
<reference evidence="3 4" key="1">
    <citation type="journal article" date="2022" name="IScience">
        <title>An ultrasensitive nanofiber-based assay for enzymatic hydrolysis and deep-sea microbial degradation of cellulose.</title>
        <authorList>
            <person name="Tsudome M."/>
            <person name="Tachioka M."/>
            <person name="Miyazaki M."/>
            <person name="Uchimura K."/>
            <person name="Tsuda M."/>
            <person name="Takaki Y."/>
            <person name="Deguchi S."/>
        </authorList>
    </citation>
    <scope>NUCLEOTIDE SEQUENCE [LARGE SCALE GENOMIC DNA]</scope>
    <source>
        <strain evidence="3 4">GE09</strain>
    </source>
</reference>
<dbReference type="GO" id="GO:0003677">
    <property type="term" value="F:DNA binding"/>
    <property type="evidence" value="ECO:0007669"/>
    <property type="project" value="InterPro"/>
</dbReference>